<evidence type="ECO:0000259" key="1">
    <source>
        <dbReference type="Pfam" id="PF09369"/>
    </source>
</evidence>
<reference evidence="2 3" key="1">
    <citation type="submission" date="2023-12" db="EMBL/GenBank/DDBJ databases">
        <title>30 novel species of actinomycetes from the DSMZ collection.</title>
        <authorList>
            <person name="Nouioui I."/>
        </authorList>
    </citation>
    <scope>NUCLEOTIDE SEQUENCE [LARGE SCALE GENOMIC DNA]</scope>
    <source>
        <strain evidence="2 3">DSM 41528</strain>
    </source>
</reference>
<gene>
    <name evidence="2" type="ORF">V2J85_35000</name>
</gene>
<protein>
    <submittedName>
        <fullName evidence="2">DUF1998 domain-containing protein</fullName>
    </submittedName>
</protein>
<evidence type="ECO:0000313" key="2">
    <source>
        <dbReference type="EMBL" id="MEE4424491.1"/>
    </source>
</evidence>
<organism evidence="2 3">
    <name type="scientific">Streptomyces bugieae</name>
    <dbReference type="NCBI Taxonomy" id="3098223"/>
    <lineage>
        <taxon>Bacteria</taxon>
        <taxon>Bacillati</taxon>
        <taxon>Actinomycetota</taxon>
        <taxon>Actinomycetes</taxon>
        <taxon>Kitasatosporales</taxon>
        <taxon>Streptomycetaceae</taxon>
        <taxon>Streptomyces</taxon>
    </lineage>
</organism>
<dbReference type="Pfam" id="PF09369">
    <property type="entry name" value="MZB"/>
    <property type="match status" value="1"/>
</dbReference>
<proteinExistence type="predicted"/>
<evidence type="ECO:0000313" key="3">
    <source>
        <dbReference type="Proteomes" id="UP001307760"/>
    </source>
</evidence>
<dbReference type="InterPro" id="IPR018973">
    <property type="entry name" value="MZB"/>
</dbReference>
<dbReference type="Proteomes" id="UP001307760">
    <property type="component" value="Unassembled WGS sequence"/>
</dbReference>
<dbReference type="NCBIfam" id="NF038324">
    <property type="entry name" value="DrmB_fam"/>
    <property type="match status" value="1"/>
</dbReference>
<keyword evidence="3" id="KW-1185">Reference proteome</keyword>
<dbReference type="InterPro" id="IPR047721">
    <property type="entry name" value="DrmB"/>
</dbReference>
<dbReference type="RefSeq" id="WP_330823794.1">
    <property type="nucleotide sequence ID" value="NZ_JAZBJP010000039.1"/>
</dbReference>
<sequence length="624" mass="68915">MKDVHRKVRRSQTVMPFGVGGILDLRGESFVAADIRTWGGHGSPVHSPRLAARLNVAGFRAAPVIPSGKAEYVSRVGPVYARFPNWLFCPQCRRMYVWGPGNEQRDKTPTCGRCTRNPQLAPMRFVQICRDGHLSDIDWRWWAHSRADTPDQRQCAVKTLAFDLSERSAGLDSLSVRCITCKASRPLSGIDTKDALKRANIRCSGKQPWQCRDEAVECAETPQAVQRGASNVYFPSVHSALDIPSTGTHAALDERTQAVHDNHLWMSLSSAEGQPLEALYIQVIAQEAGVSEQFVRELLRRHQQEIAGQVVTTEGQEDLSEAEWRAFTDPRAQAESTAAFTVRDVGLGAGDDDPLSRRLIGDRVANVIVADRLREVRALEGFWRYEPGTRERLISVNPVAKRPQWLPAFESYGEGVFLAFDEQRLLDWEALPAVAEWAASMDADVETTFQRDRLRERTGPALRPRYVMLHTLAHLFIRQLSFDSGYNAASLRERIYAKSPEPDRTRPLQAGILIYTAAGDAEGTLGGLVRQGEPPNLIETMVRMLESAQWCSNDPLCADPTGRGFANVNRAACHACCLLPETSCETGNALLDRTLITGEGAVAGFFAPVIAAALEEATSTVGTP</sequence>
<feature type="domain" description="MrfA-like Zn-binding" evidence="1">
    <location>
        <begin position="472"/>
        <end position="577"/>
    </location>
</feature>
<comment type="caution">
    <text evidence="2">The sequence shown here is derived from an EMBL/GenBank/DDBJ whole genome shotgun (WGS) entry which is preliminary data.</text>
</comment>
<accession>A0ABU7P031</accession>
<name>A0ABU7P031_9ACTN</name>
<dbReference type="EMBL" id="JAZBJP010000039">
    <property type="protein sequence ID" value="MEE4424491.1"/>
    <property type="molecule type" value="Genomic_DNA"/>
</dbReference>